<dbReference type="OrthoDB" id="66881at2759"/>
<dbReference type="SUPFAM" id="SSF51905">
    <property type="entry name" value="FAD/NAD(P)-binding domain"/>
    <property type="match status" value="1"/>
</dbReference>
<evidence type="ECO:0000256" key="7">
    <source>
        <dbReference type="ARBA" id="ARBA00023033"/>
    </source>
</evidence>
<evidence type="ECO:0000256" key="1">
    <source>
        <dbReference type="ARBA" id="ARBA00001974"/>
    </source>
</evidence>
<dbReference type="InterPro" id="IPR020946">
    <property type="entry name" value="Flavin_mOase-like"/>
</dbReference>
<comment type="similarity">
    <text evidence="2">Belongs to the FAD-binding monooxygenase family.</text>
</comment>
<keyword evidence="3" id="KW-0285">Flavoprotein</keyword>
<evidence type="ECO:0008006" key="10">
    <source>
        <dbReference type="Google" id="ProtNLM"/>
    </source>
</evidence>
<keyword evidence="4" id="KW-0274">FAD</keyword>
<keyword evidence="6" id="KW-0560">Oxidoreductase</keyword>
<keyword evidence="9" id="KW-1185">Reference proteome</keyword>
<reference evidence="8" key="1">
    <citation type="journal article" date="2021" name="Genome Biol. Evol.">
        <title>The assembled and annotated genome of the fairy-ring fungus Marasmius oreades.</title>
        <authorList>
            <person name="Hiltunen M."/>
            <person name="Ament-Velasquez S.L."/>
            <person name="Johannesson H."/>
        </authorList>
    </citation>
    <scope>NUCLEOTIDE SEQUENCE</scope>
    <source>
        <strain evidence="8">03SP1</strain>
    </source>
</reference>
<dbReference type="GO" id="GO:0004499">
    <property type="term" value="F:N,N-dimethylaniline monooxygenase activity"/>
    <property type="evidence" value="ECO:0007669"/>
    <property type="project" value="InterPro"/>
</dbReference>
<proteinExistence type="inferred from homology"/>
<dbReference type="GO" id="GO:0050660">
    <property type="term" value="F:flavin adenine dinucleotide binding"/>
    <property type="evidence" value="ECO:0007669"/>
    <property type="project" value="InterPro"/>
</dbReference>
<dbReference type="GO" id="GO:0050661">
    <property type="term" value="F:NADP binding"/>
    <property type="evidence" value="ECO:0007669"/>
    <property type="project" value="InterPro"/>
</dbReference>
<accession>A0A9P7S190</accession>
<comment type="caution">
    <text evidence="8">The sequence shown here is derived from an EMBL/GenBank/DDBJ whole genome shotgun (WGS) entry which is preliminary data.</text>
</comment>
<protein>
    <recommendedName>
        <fullName evidence="10">Cyclohexanone monooxygenase</fullName>
    </recommendedName>
</protein>
<evidence type="ECO:0000313" key="9">
    <source>
        <dbReference type="Proteomes" id="UP001049176"/>
    </source>
</evidence>
<evidence type="ECO:0000256" key="5">
    <source>
        <dbReference type="ARBA" id="ARBA00022857"/>
    </source>
</evidence>
<evidence type="ECO:0000256" key="3">
    <source>
        <dbReference type="ARBA" id="ARBA00022630"/>
    </source>
</evidence>
<dbReference type="PANTHER" id="PTHR43098:SF3">
    <property type="entry name" value="L-ORNITHINE N(5)-MONOOXYGENASE-RELATED"/>
    <property type="match status" value="1"/>
</dbReference>
<dbReference type="GeneID" id="66076037"/>
<comment type="cofactor">
    <cofactor evidence="1">
        <name>FAD</name>
        <dbReference type="ChEBI" id="CHEBI:57692"/>
    </cofactor>
</comment>
<dbReference type="PANTHER" id="PTHR43098">
    <property type="entry name" value="L-ORNITHINE N(5)-MONOOXYGENASE-RELATED"/>
    <property type="match status" value="1"/>
</dbReference>
<dbReference type="Pfam" id="PF00743">
    <property type="entry name" value="FMO-like"/>
    <property type="match status" value="1"/>
</dbReference>
<evidence type="ECO:0000256" key="4">
    <source>
        <dbReference type="ARBA" id="ARBA00022827"/>
    </source>
</evidence>
<gene>
    <name evidence="8" type="ORF">E1B28_006961</name>
</gene>
<evidence type="ECO:0000313" key="8">
    <source>
        <dbReference type="EMBL" id="KAG7093278.1"/>
    </source>
</evidence>
<dbReference type="Gene3D" id="3.50.50.60">
    <property type="entry name" value="FAD/NAD(P)-binding domain"/>
    <property type="match status" value="2"/>
</dbReference>
<keyword evidence="5" id="KW-0521">NADP</keyword>
<dbReference type="InterPro" id="IPR036188">
    <property type="entry name" value="FAD/NAD-bd_sf"/>
</dbReference>
<dbReference type="AlphaFoldDB" id="A0A9P7S190"/>
<dbReference type="Proteomes" id="UP001049176">
    <property type="component" value="Chromosome 4"/>
</dbReference>
<dbReference type="InterPro" id="IPR050775">
    <property type="entry name" value="FAD-binding_Monooxygenases"/>
</dbReference>
<sequence length="547" mass="61445">MSNNNLNVASEDLDVLIVGAGFSGLYQLQIFRKLGYSFKVFDVAADIGGTWYWNRYPGARVDTPAFIYTFSAEELWKDWNWTEKYPSQQEMRAYFQHVDDKLGLKKDITFNTRVVSAEWDDGEHRWTVKTDNGLVVQPRFLILATGSLTVPYIPAFKGLEKFQGVCHHTGRWPEEGVAVKGKRVAVVGTGSTGVQVIQEIGPEVGHLKVFQRTPILCLPMGQEKLDVETHIKQKPLYPTYFRFRLQTFAGFPYNPYPKDFTSSTPEERILRQEEYWAKGGFQSIGAFNDTAFNQESNDGVYAFWRSKVRARLRDPKMQEKLAPTVCPHPIGGRRLSLEQTYYEVFNQDNVDLIDLNENPIAEFTSKGIVTGDGKEHEFDVIVLATGWDGVTGAMTKIDIRGIGGQTVAEKWKDGVYTNLGMTVSGFPNMFFMSGPQAPTAFSVGPSCIEPQGDWIANVIKHMKKNHLTKIEATPEAEQIWRGMVMSIHDKLLVRNARGWWNGANIPGKPAEILSFLGGVPTYFNRCTEVAENGYEGFVLSGKGNGQA</sequence>
<name>A0A9P7S190_9AGAR</name>
<evidence type="ECO:0000256" key="6">
    <source>
        <dbReference type="ARBA" id="ARBA00023002"/>
    </source>
</evidence>
<keyword evidence="7" id="KW-0503">Monooxygenase</keyword>
<dbReference type="RefSeq" id="XP_043009748.1">
    <property type="nucleotide sequence ID" value="XM_043151668.1"/>
</dbReference>
<dbReference type="EMBL" id="CM032184">
    <property type="protein sequence ID" value="KAG7093278.1"/>
    <property type="molecule type" value="Genomic_DNA"/>
</dbReference>
<organism evidence="8 9">
    <name type="scientific">Marasmius oreades</name>
    <name type="common">fairy-ring Marasmius</name>
    <dbReference type="NCBI Taxonomy" id="181124"/>
    <lineage>
        <taxon>Eukaryota</taxon>
        <taxon>Fungi</taxon>
        <taxon>Dikarya</taxon>
        <taxon>Basidiomycota</taxon>
        <taxon>Agaricomycotina</taxon>
        <taxon>Agaricomycetes</taxon>
        <taxon>Agaricomycetidae</taxon>
        <taxon>Agaricales</taxon>
        <taxon>Marasmiineae</taxon>
        <taxon>Marasmiaceae</taxon>
        <taxon>Marasmius</taxon>
    </lineage>
</organism>
<evidence type="ECO:0000256" key="2">
    <source>
        <dbReference type="ARBA" id="ARBA00010139"/>
    </source>
</evidence>
<dbReference type="KEGG" id="more:E1B28_006961"/>